<dbReference type="Proteomes" id="UP000462066">
    <property type="component" value="Unassembled WGS sequence"/>
</dbReference>
<evidence type="ECO:0000313" key="1">
    <source>
        <dbReference type="EMBL" id="KAF1687976.1"/>
    </source>
</evidence>
<protein>
    <submittedName>
        <fullName evidence="1">Uncharacterized protein</fullName>
    </submittedName>
</protein>
<proteinExistence type="predicted"/>
<organism evidence="1 2">
    <name type="scientific">Pseudoxanthomonas broegbernensis</name>
    <dbReference type="NCBI Taxonomy" id="83619"/>
    <lineage>
        <taxon>Bacteria</taxon>
        <taxon>Pseudomonadati</taxon>
        <taxon>Pseudomonadota</taxon>
        <taxon>Gammaproteobacteria</taxon>
        <taxon>Lysobacterales</taxon>
        <taxon>Lysobacteraceae</taxon>
        <taxon>Pseudoxanthomonas</taxon>
    </lineage>
</organism>
<dbReference type="EMBL" id="MWIP01000001">
    <property type="protein sequence ID" value="KAF1687976.1"/>
    <property type="molecule type" value="Genomic_DNA"/>
</dbReference>
<dbReference type="AlphaFoldDB" id="A0A7V8GQ61"/>
<keyword evidence="2" id="KW-1185">Reference proteome</keyword>
<comment type="caution">
    <text evidence="1">The sequence shown here is derived from an EMBL/GenBank/DDBJ whole genome shotgun (WGS) entry which is preliminary data.</text>
</comment>
<evidence type="ECO:0000313" key="2">
    <source>
        <dbReference type="Proteomes" id="UP000462066"/>
    </source>
</evidence>
<gene>
    <name evidence="1" type="ORF">B1992_00620</name>
</gene>
<accession>A0A7V8GQ61</accession>
<reference evidence="1 2" key="1">
    <citation type="submission" date="2017-10" db="EMBL/GenBank/DDBJ databases">
        <title>Whole genome sequencing of Pseudoxanthomonas broegbernensis DSM 12573(T).</title>
        <authorList>
            <person name="Kumar S."/>
            <person name="Bansal K."/>
            <person name="Kaur A."/>
            <person name="Patil P."/>
            <person name="Sharma S."/>
            <person name="Patil P.B."/>
        </authorList>
    </citation>
    <scope>NUCLEOTIDE SEQUENCE [LARGE SCALE GENOMIC DNA]</scope>
    <source>
        <strain evidence="1 2">DSM 12573</strain>
    </source>
</reference>
<sequence>MPLDYTGKYVLRRSVDSDTNYYQAYEIADQAEDLDGIEYVGTAPIPISKGDYEAIVVAGTKRRVELPNNNSYVMWVYLLEAR</sequence>
<name>A0A7V8GQ61_9GAMM</name>